<name>A0ABT7AJZ3_9HYPH</name>
<dbReference type="Pfam" id="PF13827">
    <property type="entry name" value="DUF4189"/>
    <property type="match status" value="1"/>
</dbReference>
<feature type="domain" description="DUF4189" evidence="1">
    <location>
        <begin position="65"/>
        <end position="160"/>
    </location>
</feature>
<dbReference type="InterPro" id="IPR025240">
    <property type="entry name" value="DUF4189"/>
</dbReference>
<evidence type="ECO:0000259" key="1">
    <source>
        <dbReference type="Pfam" id="PF13827"/>
    </source>
</evidence>
<accession>A0ABT7AJZ3</accession>
<protein>
    <submittedName>
        <fullName evidence="2">DUF4189 domain-containing protein</fullName>
    </submittedName>
</protein>
<organism evidence="2 3">
    <name type="scientific">Chelatococcus albus</name>
    <dbReference type="NCBI Taxonomy" id="3047466"/>
    <lineage>
        <taxon>Bacteria</taxon>
        <taxon>Pseudomonadati</taxon>
        <taxon>Pseudomonadota</taxon>
        <taxon>Alphaproteobacteria</taxon>
        <taxon>Hyphomicrobiales</taxon>
        <taxon>Chelatococcaceae</taxon>
        <taxon>Chelatococcus</taxon>
    </lineage>
</organism>
<dbReference type="RefSeq" id="WP_283741428.1">
    <property type="nucleotide sequence ID" value="NZ_JASJEV010000009.1"/>
</dbReference>
<dbReference type="Proteomes" id="UP001321492">
    <property type="component" value="Unassembled WGS sequence"/>
</dbReference>
<evidence type="ECO:0000313" key="2">
    <source>
        <dbReference type="EMBL" id="MDJ1159430.1"/>
    </source>
</evidence>
<proteinExistence type="predicted"/>
<keyword evidence="3" id="KW-1185">Reference proteome</keyword>
<dbReference type="EMBL" id="JASJEV010000009">
    <property type="protein sequence ID" value="MDJ1159430.1"/>
    <property type="molecule type" value="Genomic_DNA"/>
</dbReference>
<reference evidence="2 3" key="1">
    <citation type="submission" date="2023-05" db="EMBL/GenBank/DDBJ databases">
        <title>Chelatococcus sp. nov., a moderately thermophilic bacterium isolated from hot spring microbial mat.</title>
        <authorList>
            <person name="Hu C.-J."/>
            <person name="Li W.-J."/>
        </authorList>
    </citation>
    <scope>NUCLEOTIDE SEQUENCE [LARGE SCALE GENOMIC DNA]</scope>
    <source>
        <strain evidence="2 3">SYSU G07232</strain>
    </source>
</reference>
<sequence>MSAACALRRPSAERIRAPDRDLPFRVLRYPIDARRSRLGVHMRHGTTLVLTFMLFAAAPSAAEAYGALAVDYAQGTRFGFSRNQPTEQKAREVALGGCGAGCTVIVTFRKSCAAYAADQTTGSPAEALVKGPAAAAVRDQALSDCRKRGGRQCSLRVWGCD</sequence>
<evidence type="ECO:0000313" key="3">
    <source>
        <dbReference type="Proteomes" id="UP001321492"/>
    </source>
</evidence>
<gene>
    <name evidence="2" type="ORF">QNA08_14420</name>
</gene>
<comment type="caution">
    <text evidence="2">The sequence shown here is derived from an EMBL/GenBank/DDBJ whole genome shotgun (WGS) entry which is preliminary data.</text>
</comment>